<keyword evidence="4" id="KW-0677">Repeat</keyword>
<keyword evidence="1 10" id="KW-0245">EGF-like domain</keyword>
<keyword evidence="9" id="KW-0325">Glycoprotein</keyword>
<keyword evidence="2" id="KW-0645">Protease</keyword>
<dbReference type="SUPFAM" id="SSF49854">
    <property type="entry name" value="Spermadhesin, CUB domain"/>
    <property type="match status" value="1"/>
</dbReference>
<dbReference type="PROSITE" id="PS01187">
    <property type="entry name" value="EGF_CA"/>
    <property type="match status" value="2"/>
</dbReference>
<dbReference type="STRING" id="50429.A0A2B4RVW0"/>
<comment type="caution">
    <text evidence="15">The sequence shown here is derived from an EMBL/GenBank/DDBJ whole genome shotgun (WGS) entry which is preliminary data.</text>
</comment>
<keyword evidence="16" id="KW-1185">Reference proteome</keyword>
<dbReference type="FunFam" id="2.10.25.10:FF:000005">
    <property type="entry name" value="Fibrillin 2"/>
    <property type="match status" value="1"/>
</dbReference>
<name>A0A2B4RVW0_STYPI</name>
<dbReference type="Gene3D" id="2.10.25.10">
    <property type="entry name" value="Laminin"/>
    <property type="match status" value="4"/>
</dbReference>
<dbReference type="InterPro" id="IPR018097">
    <property type="entry name" value="EGF_Ca-bd_CS"/>
</dbReference>
<evidence type="ECO:0000259" key="13">
    <source>
        <dbReference type="PROSITE" id="PS50026"/>
    </source>
</evidence>
<keyword evidence="3 11" id="KW-0732">Signal</keyword>
<dbReference type="InterPro" id="IPR000152">
    <property type="entry name" value="EGF-type_Asp/Asn_hydroxyl_site"/>
</dbReference>
<comment type="caution">
    <text evidence="10">Lacks conserved residue(s) required for the propagation of feature annotation.</text>
</comment>
<keyword evidence="5" id="KW-0378">Hydrolase</keyword>
<evidence type="ECO:0000256" key="10">
    <source>
        <dbReference type="PROSITE-ProRule" id="PRU00076"/>
    </source>
</evidence>
<accession>A0A2B4RVW0</accession>
<evidence type="ECO:0000256" key="11">
    <source>
        <dbReference type="SAM" id="SignalP"/>
    </source>
</evidence>
<dbReference type="PANTHER" id="PTHR24034">
    <property type="entry name" value="EGF-LIKE DOMAIN-CONTAINING PROTEIN"/>
    <property type="match status" value="1"/>
</dbReference>
<dbReference type="CDD" id="cd00054">
    <property type="entry name" value="EGF_CA"/>
    <property type="match status" value="1"/>
</dbReference>
<dbReference type="FunFam" id="2.10.25.10:FF:000139">
    <property type="entry name" value="Fibulin-1"/>
    <property type="match status" value="1"/>
</dbReference>
<protein>
    <submittedName>
        <fullName evidence="15">Latent-transforming growth factor beta-binding protein 1</fullName>
    </submittedName>
</protein>
<dbReference type="PROSITE" id="PS01186">
    <property type="entry name" value="EGF_2"/>
    <property type="match status" value="3"/>
</dbReference>
<keyword evidence="8" id="KW-1015">Disulfide bond</keyword>
<evidence type="ECO:0000256" key="8">
    <source>
        <dbReference type="ARBA" id="ARBA00023157"/>
    </source>
</evidence>
<gene>
    <name evidence="15" type="primary">LTBP1</name>
    <name evidence="15" type="ORF">AWC38_SpisGene15154</name>
</gene>
<feature type="domain" description="CUB" evidence="12">
    <location>
        <begin position="25"/>
        <end position="139"/>
    </location>
</feature>
<dbReference type="Pfam" id="PF07645">
    <property type="entry name" value="EGF_CA"/>
    <property type="match status" value="1"/>
</dbReference>
<sequence length="519" mass="56891">MAIFTTSLILLCFLGSSVAVEAEKCGAVLNNETGVITSPNYPNNYPNGVTCRWKISPQKSHVNITIEDFLLEGSSTCEAFDFVEIKVKKGTYNNERIAVCGSLTPRVLSIKLDGESVEITFKTDVNVNARGFKISYRSFDVDPCVNKNGGCSHTCNLVKGKRECSCPDGYKLGYDSQTCKGVNNCYFVGRRRCPYSSKSTCKDLGFGNTTCVCWNGYKKDFVDGVCRDINECNEDPNRCGVGVCNNRIGYYYCTCPKGYRTGYKDGKQTCQDKDECSSYRPPYCGEARCVNTPGSYVCQCKPGYKFNETSKTCEDDDECAASSSGCDQVCSNTNGSFSCSCHPGFFLDSNGKTCRDVKIEGLGLVNKDKACHGESLRMSCKDPLDSLIIYEAKFGDTGDLTICPYKHFIAQVDSKGPDTLPCYENVTKKIESLCGWRSTCEVKAESALSRLCRGPNNHLSVMYSCGKPLKCPALPKPDKCVAPVNNECKSDKDCPPAKMCCFDGCQDVCSKPVMYTSGS</sequence>
<evidence type="ECO:0000313" key="16">
    <source>
        <dbReference type="Proteomes" id="UP000225706"/>
    </source>
</evidence>
<dbReference type="InterPro" id="IPR036645">
    <property type="entry name" value="Elafin-like_sf"/>
</dbReference>
<dbReference type="Pfam" id="PF12662">
    <property type="entry name" value="cEGF"/>
    <property type="match status" value="2"/>
</dbReference>
<feature type="domain" description="WAP" evidence="14">
    <location>
        <begin position="464"/>
        <end position="513"/>
    </location>
</feature>
<dbReference type="FunFam" id="2.60.120.290:FF:000003">
    <property type="entry name" value="Neuropilin"/>
    <property type="match status" value="1"/>
</dbReference>
<dbReference type="Pfam" id="PF00431">
    <property type="entry name" value="CUB"/>
    <property type="match status" value="1"/>
</dbReference>
<dbReference type="PROSITE" id="PS01180">
    <property type="entry name" value="CUB"/>
    <property type="match status" value="1"/>
</dbReference>
<proteinExistence type="predicted"/>
<dbReference type="GO" id="GO:0008237">
    <property type="term" value="F:metallopeptidase activity"/>
    <property type="evidence" value="ECO:0007669"/>
    <property type="project" value="UniProtKB-KW"/>
</dbReference>
<dbReference type="PROSITE" id="PS50026">
    <property type="entry name" value="EGF_3"/>
    <property type="match status" value="1"/>
</dbReference>
<dbReference type="InterPro" id="IPR000859">
    <property type="entry name" value="CUB_dom"/>
</dbReference>
<reference evidence="16" key="1">
    <citation type="journal article" date="2017" name="bioRxiv">
        <title>Comparative analysis of the genomes of Stylophora pistillata and Acropora digitifera provides evidence for extensive differences between species of corals.</title>
        <authorList>
            <person name="Voolstra C.R."/>
            <person name="Li Y."/>
            <person name="Liew Y.J."/>
            <person name="Baumgarten S."/>
            <person name="Zoccola D."/>
            <person name="Flot J.-F."/>
            <person name="Tambutte S."/>
            <person name="Allemand D."/>
            <person name="Aranda M."/>
        </authorList>
    </citation>
    <scope>NUCLEOTIDE SEQUENCE [LARGE SCALE GENOMIC DNA]</scope>
</reference>
<dbReference type="FunFam" id="2.10.25.10:FF:000240">
    <property type="entry name" value="Vitamin K-dependent protein S"/>
    <property type="match status" value="1"/>
</dbReference>
<dbReference type="InterPro" id="IPR026823">
    <property type="entry name" value="cEGF"/>
</dbReference>
<feature type="chain" id="PRO_5012428279" evidence="11">
    <location>
        <begin position="20"/>
        <end position="519"/>
    </location>
</feature>
<dbReference type="SUPFAM" id="SSF57196">
    <property type="entry name" value="EGF/Laminin"/>
    <property type="match status" value="2"/>
</dbReference>
<evidence type="ECO:0000256" key="7">
    <source>
        <dbReference type="ARBA" id="ARBA00023049"/>
    </source>
</evidence>
<dbReference type="GO" id="GO:0006508">
    <property type="term" value="P:proteolysis"/>
    <property type="evidence" value="ECO:0007669"/>
    <property type="project" value="UniProtKB-KW"/>
</dbReference>
<dbReference type="InterPro" id="IPR008197">
    <property type="entry name" value="WAP_dom"/>
</dbReference>
<dbReference type="Proteomes" id="UP000225706">
    <property type="component" value="Unassembled WGS sequence"/>
</dbReference>
<dbReference type="Gene3D" id="2.60.120.290">
    <property type="entry name" value="Spermadhesin, CUB domain"/>
    <property type="match status" value="1"/>
</dbReference>
<feature type="domain" description="EGF-like" evidence="13">
    <location>
        <begin position="272"/>
        <end position="314"/>
    </location>
</feature>
<dbReference type="Pfam" id="PF14670">
    <property type="entry name" value="FXa_inhibition"/>
    <property type="match status" value="1"/>
</dbReference>
<dbReference type="PROSITE" id="PS00010">
    <property type="entry name" value="ASX_HYDROXYL"/>
    <property type="match status" value="3"/>
</dbReference>
<dbReference type="InterPro" id="IPR009030">
    <property type="entry name" value="Growth_fac_rcpt_cys_sf"/>
</dbReference>
<evidence type="ECO:0000256" key="5">
    <source>
        <dbReference type="ARBA" id="ARBA00022801"/>
    </source>
</evidence>
<dbReference type="GO" id="GO:0005509">
    <property type="term" value="F:calcium ion binding"/>
    <property type="evidence" value="ECO:0007669"/>
    <property type="project" value="InterPro"/>
</dbReference>
<dbReference type="GO" id="GO:0005576">
    <property type="term" value="C:extracellular region"/>
    <property type="evidence" value="ECO:0007669"/>
    <property type="project" value="InterPro"/>
</dbReference>
<dbReference type="AlphaFoldDB" id="A0A2B4RVW0"/>
<evidence type="ECO:0000256" key="9">
    <source>
        <dbReference type="ARBA" id="ARBA00023180"/>
    </source>
</evidence>
<evidence type="ECO:0000256" key="4">
    <source>
        <dbReference type="ARBA" id="ARBA00022737"/>
    </source>
</evidence>
<dbReference type="SMART" id="SM00179">
    <property type="entry name" value="EGF_CA"/>
    <property type="match status" value="4"/>
</dbReference>
<dbReference type="InterPro" id="IPR049883">
    <property type="entry name" value="NOTCH1_EGF-like"/>
</dbReference>
<keyword evidence="7" id="KW-0482">Metalloprotease</keyword>
<dbReference type="SMART" id="SM00181">
    <property type="entry name" value="EGF"/>
    <property type="match status" value="4"/>
</dbReference>
<dbReference type="Pfam" id="PF00095">
    <property type="entry name" value="WAP"/>
    <property type="match status" value="1"/>
</dbReference>
<evidence type="ECO:0000256" key="2">
    <source>
        <dbReference type="ARBA" id="ARBA00022670"/>
    </source>
</evidence>
<dbReference type="GO" id="GO:0030414">
    <property type="term" value="F:peptidase inhibitor activity"/>
    <property type="evidence" value="ECO:0007669"/>
    <property type="project" value="InterPro"/>
</dbReference>
<evidence type="ECO:0000256" key="6">
    <source>
        <dbReference type="ARBA" id="ARBA00022833"/>
    </source>
</evidence>
<evidence type="ECO:0000256" key="1">
    <source>
        <dbReference type="ARBA" id="ARBA00022536"/>
    </source>
</evidence>
<dbReference type="CDD" id="cd00041">
    <property type="entry name" value="CUB"/>
    <property type="match status" value="1"/>
</dbReference>
<feature type="signal peptide" evidence="11">
    <location>
        <begin position="1"/>
        <end position="19"/>
    </location>
</feature>
<evidence type="ECO:0000259" key="14">
    <source>
        <dbReference type="PROSITE" id="PS51390"/>
    </source>
</evidence>
<dbReference type="EMBL" id="LSMT01000319">
    <property type="protein sequence ID" value="PFX20375.1"/>
    <property type="molecule type" value="Genomic_DNA"/>
</dbReference>
<dbReference type="PANTHER" id="PTHR24034:SF89">
    <property type="entry name" value="COMPLEMENT COMPONENT C1Q RECEPTOR"/>
    <property type="match status" value="1"/>
</dbReference>
<dbReference type="PROSITE" id="PS51390">
    <property type="entry name" value="WAP"/>
    <property type="match status" value="1"/>
</dbReference>
<dbReference type="SMART" id="SM00042">
    <property type="entry name" value="CUB"/>
    <property type="match status" value="1"/>
</dbReference>
<dbReference type="InterPro" id="IPR000742">
    <property type="entry name" value="EGF"/>
</dbReference>
<keyword evidence="6" id="KW-0862">Zinc</keyword>
<dbReference type="InterPro" id="IPR035914">
    <property type="entry name" value="Sperma_CUB_dom_sf"/>
</dbReference>
<dbReference type="InterPro" id="IPR001881">
    <property type="entry name" value="EGF-like_Ca-bd_dom"/>
</dbReference>
<evidence type="ECO:0000256" key="3">
    <source>
        <dbReference type="ARBA" id="ARBA00022729"/>
    </source>
</evidence>
<dbReference type="InterPro" id="IPR050751">
    <property type="entry name" value="ECM_structural_protein"/>
</dbReference>
<dbReference type="SUPFAM" id="SSF57184">
    <property type="entry name" value="Growth factor receptor domain"/>
    <property type="match status" value="1"/>
</dbReference>
<evidence type="ECO:0000259" key="12">
    <source>
        <dbReference type="PROSITE" id="PS01180"/>
    </source>
</evidence>
<evidence type="ECO:0000313" key="15">
    <source>
        <dbReference type="EMBL" id="PFX20375.1"/>
    </source>
</evidence>
<dbReference type="OrthoDB" id="10045365at2759"/>
<dbReference type="Gene3D" id="4.10.75.10">
    <property type="entry name" value="Elafin-like"/>
    <property type="match status" value="1"/>
</dbReference>
<organism evidence="15 16">
    <name type="scientific">Stylophora pistillata</name>
    <name type="common">Smooth cauliflower coral</name>
    <dbReference type="NCBI Taxonomy" id="50429"/>
    <lineage>
        <taxon>Eukaryota</taxon>
        <taxon>Metazoa</taxon>
        <taxon>Cnidaria</taxon>
        <taxon>Anthozoa</taxon>
        <taxon>Hexacorallia</taxon>
        <taxon>Scleractinia</taxon>
        <taxon>Astrocoeniina</taxon>
        <taxon>Pocilloporidae</taxon>
        <taxon>Stylophora</taxon>
    </lineage>
</organism>